<dbReference type="VEuPathDB" id="TriTrypDB:ECC02_002702"/>
<feature type="domain" description="DOT1" evidence="7">
    <location>
        <begin position="249"/>
        <end position="377"/>
    </location>
</feature>
<feature type="transmembrane region" description="Helical" evidence="6">
    <location>
        <begin position="72"/>
        <end position="95"/>
    </location>
</feature>
<dbReference type="EC" id="2.1.1.360" evidence="1"/>
<dbReference type="Pfam" id="PF08123">
    <property type="entry name" value="DOT1"/>
    <property type="match status" value="1"/>
</dbReference>
<protein>
    <recommendedName>
        <fullName evidence="2">Histone-lysine N-methyltransferase, H3 lysine-79 specific</fullName>
        <ecNumber evidence="1">2.1.1.360</ecNumber>
    </recommendedName>
    <alternativeName>
        <fullName evidence="4">Histone H3-K79 methyltransferase</fullName>
    </alternativeName>
</protein>
<evidence type="ECO:0000256" key="3">
    <source>
        <dbReference type="ARBA" id="ARBA00022853"/>
    </source>
</evidence>
<evidence type="ECO:0000256" key="6">
    <source>
        <dbReference type="SAM" id="Phobius"/>
    </source>
</evidence>
<dbReference type="GO" id="GO:0140956">
    <property type="term" value="F:histone H3K79 trimethyltransferase activity"/>
    <property type="evidence" value="ECO:0007669"/>
    <property type="project" value="UniProtKB-EC"/>
</dbReference>
<organism evidence="8">
    <name type="scientific">Trypanosoma cruzi</name>
    <dbReference type="NCBI Taxonomy" id="5693"/>
    <lineage>
        <taxon>Eukaryota</taxon>
        <taxon>Discoba</taxon>
        <taxon>Euglenozoa</taxon>
        <taxon>Kinetoplastea</taxon>
        <taxon>Metakinetoplastina</taxon>
        <taxon>Trypanosomatida</taxon>
        <taxon>Trypanosomatidae</taxon>
        <taxon>Trypanosoma</taxon>
        <taxon>Schizotrypanum</taxon>
    </lineage>
</organism>
<proteinExistence type="predicted"/>
<dbReference type="VEuPathDB" id="TriTrypDB:BCY84_14523"/>
<dbReference type="Gene3D" id="3.40.50.150">
    <property type="entry name" value="Vaccinia Virus protein VP39"/>
    <property type="match status" value="1"/>
</dbReference>
<evidence type="ECO:0000259" key="7">
    <source>
        <dbReference type="Pfam" id="PF08123"/>
    </source>
</evidence>
<dbReference type="VEuPathDB" id="TriTrypDB:Tc_MARK_4261"/>
<evidence type="ECO:0000256" key="1">
    <source>
        <dbReference type="ARBA" id="ARBA00012190"/>
    </source>
</evidence>
<dbReference type="GO" id="GO:0000077">
    <property type="term" value="P:DNA damage checkpoint signaling"/>
    <property type="evidence" value="ECO:0007669"/>
    <property type="project" value="TreeGrafter"/>
</dbReference>
<dbReference type="VEuPathDB" id="TriTrypDB:TCSYLVIO_005633"/>
<dbReference type="InterPro" id="IPR030445">
    <property type="entry name" value="H3-K79_meTrfase"/>
</dbReference>
<dbReference type="VEuPathDB" id="TriTrypDB:TcCLB.460125.10"/>
<name>Q8T2W3_TRYCR</name>
<dbReference type="VEuPathDB" id="TriTrypDB:TcCLB.510431.70"/>
<keyword evidence="6" id="KW-0812">Transmembrane</keyword>
<evidence type="ECO:0000256" key="5">
    <source>
        <dbReference type="ARBA" id="ARBA00047770"/>
    </source>
</evidence>
<feature type="transmembrane region" description="Helical" evidence="6">
    <location>
        <begin position="107"/>
        <end position="124"/>
    </location>
</feature>
<dbReference type="GO" id="GO:0005634">
    <property type="term" value="C:nucleus"/>
    <property type="evidence" value="ECO:0007669"/>
    <property type="project" value="TreeGrafter"/>
</dbReference>
<dbReference type="SUPFAM" id="SSF53335">
    <property type="entry name" value="S-adenosyl-L-methionine-dependent methyltransferases"/>
    <property type="match status" value="1"/>
</dbReference>
<comment type="catalytic activity">
    <reaction evidence="5">
        <text>L-lysyl(79)-[histone H3] + 3 S-adenosyl-L-methionine = N(6),N(6),N(6)-trimethyl-L-lysyl(79)-[histone H3] + 3 S-adenosyl-L-homocysteine + 3 H(+)</text>
        <dbReference type="Rhea" id="RHEA:60328"/>
        <dbReference type="Rhea" id="RHEA-COMP:15549"/>
        <dbReference type="Rhea" id="RHEA-COMP:15552"/>
        <dbReference type="ChEBI" id="CHEBI:15378"/>
        <dbReference type="ChEBI" id="CHEBI:29969"/>
        <dbReference type="ChEBI" id="CHEBI:57856"/>
        <dbReference type="ChEBI" id="CHEBI:59789"/>
        <dbReference type="ChEBI" id="CHEBI:61961"/>
        <dbReference type="EC" id="2.1.1.360"/>
    </reaction>
</comment>
<keyword evidence="6" id="KW-0472">Membrane</keyword>
<dbReference type="PANTHER" id="PTHR21451">
    <property type="entry name" value="HISTONE H3 METHYLTRANSFERASE"/>
    <property type="match status" value="1"/>
</dbReference>
<evidence type="ECO:0000256" key="2">
    <source>
        <dbReference type="ARBA" id="ARBA00020987"/>
    </source>
</evidence>
<dbReference type="InterPro" id="IPR029063">
    <property type="entry name" value="SAM-dependent_MTases_sf"/>
</dbReference>
<gene>
    <name evidence="8" type="primary">Tcc1i14-2.2</name>
</gene>
<dbReference type="GO" id="GO:0006281">
    <property type="term" value="P:DNA repair"/>
    <property type="evidence" value="ECO:0007669"/>
    <property type="project" value="TreeGrafter"/>
</dbReference>
<dbReference type="VEuPathDB" id="TriTrypDB:TcG_07334"/>
<dbReference type="AlphaFoldDB" id="Q8T2W3"/>
<keyword evidence="6" id="KW-1133">Transmembrane helix</keyword>
<dbReference type="EMBL" id="AC114397">
    <property type="protein sequence ID" value="AAL86600.1"/>
    <property type="molecule type" value="Genomic_DNA"/>
</dbReference>
<evidence type="ECO:0000313" key="8">
    <source>
        <dbReference type="EMBL" id="AAL86600.1"/>
    </source>
</evidence>
<dbReference type="VEuPathDB" id="TriTrypDB:TcYC6_0071980"/>
<dbReference type="InterPro" id="IPR025789">
    <property type="entry name" value="DOT1_dom"/>
</dbReference>
<evidence type="ECO:0000256" key="4">
    <source>
        <dbReference type="ARBA" id="ARBA00029821"/>
    </source>
</evidence>
<dbReference type="VEuPathDB" id="TriTrypDB:TcCL_NonESM10475"/>
<keyword evidence="3" id="KW-0156">Chromatin regulator</keyword>
<dbReference type="VEuPathDB" id="TriTrypDB:TCDM_01644"/>
<dbReference type="VEuPathDB" id="TriTrypDB:C4B63_2g358"/>
<dbReference type="VEuPathDB" id="TriTrypDB:TcBrA4_0059500"/>
<dbReference type="VEuPathDB" id="TriTrypDB:C3747_1g396"/>
<reference evidence="8" key="1">
    <citation type="submission" date="2002-03" db="EMBL/GenBank/DDBJ databases">
        <authorList>
            <person name="Andersson B."/>
            <person name="Bontempi E.J."/>
        </authorList>
    </citation>
    <scope>NUCLEOTIDE SEQUENCE</scope>
    <source>
        <strain evidence="8">CL Brener</strain>
    </source>
</reference>
<dbReference type="PANTHER" id="PTHR21451:SF23">
    <property type="entry name" value="HISTONE-LYSINE N-METHYLTRANSFERASE, H3 LYSINE-79 SPECIFIC"/>
    <property type="match status" value="1"/>
</dbReference>
<sequence>MNPPSKSFLCKCNLFLSTSKARCVPKFAANAGETWRRECDSYVGCRGTILWNFIGDGALSHLPLGRLSLKSFIWGDGFVFHVRVLILFLFCFELGNEQVLVSMTVQRYYLLGGALFFFFVYCLVRPGSLRRLAFASGIGFALGYGLPALNNVRKHSFKAINEPIHLLAPPADFRSMYHRIFEHISERYDELGQMEIGEEHITVMQNVFAQIGTLDFDGIRKMWTSVIIPQLRSSISGGALVNDSQNLPTKIEESVVFCDIGSGVGNVCLQILAETHCKKVVGVEVIPSRFRSAKIALANAKFYYPEYFDGKDAIFFNDDFVNCVSCLKEQQVNVIFAHSWMFDDELMAKLTELVTSVPTVLCVVTSRRLTEKVLQISPIKLVSQVYLTADWNEEAPFYVYTKK</sequence>
<accession>Q8T2W3</accession>